<protein>
    <submittedName>
        <fullName evidence="3">Uncharacterized protein</fullName>
    </submittedName>
</protein>
<keyword evidence="2" id="KW-1133">Transmembrane helix</keyword>
<dbReference type="RefSeq" id="WP_378258702.1">
    <property type="nucleotide sequence ID" value="NZ_JBHSIT010000007.1"/>
</dbReference>
<dbReference type="EMBL" id="JBHSIT010000007">
    <property type="protein sequence ID" value="MFC4910386.1"/>
    <property type="molecule type" value="Genomic_DNA"/>
</dbReference>
<keyword evidence="4" id="KW-1185">Reference proteome</keyword>
<keyword evidence="2" id="KW-0472">Membrane</keyword>
<feature type="region of interest" description="Disordered" evidence="1">
    <location>
        <begin position="68"/>
        <end position="91"/>
    </location>
</feature>
<evidence type="ECO:0000313" key="3">
    <source>
        <dbReference type="EMBL" id="MFC4910386.1"/>
    </source>
</evidence>
<feature type="transmembrane region" description="Helical" evidence="2">
    <location>
        <begin position="21"/>
        <end position="44"/>
    </location>
</feature>
<keyword evidence="2" id="KW-0812">Transmembrane</keyword>
<comment type="caution">
    <text evidence="3">The sequence shown here is derived from an EMBL/GenBank/DDBJ whole genome shotgun (WGS) entry which is preliminary data.</text>
</comment>
<reference evidence="4" key="1">
    <citation type="journal article" date="2019" name="Int. J. Syst. Evol. Microbiol.">
        <title>The Global Catalogue of Microorganisms (GCM) 10K type strain sequencing project: providing services to taxonomists for standard genome sequencing and annotation.</title>
        <authorList>
            <consortium name="The Broad Institute Genomics Platform"/>
            <consortium name="The Broad Institute Genome Sequencing Center for Infectious Disease"/>
            <person name="Wu L."/>
            <person name="Ma J."/>
        </authorList>
    </citation>
    <scope>NUCLEOTIDE SEQUENCE [LARGE SCALE GENOMIC DNA]</scope>
    <source>
        <strain evidence="4">KLKA75</strain>
    </source>
</reference>
<proteinExistence type="predicted"/>
<organism evidence="3 4">
    <name type="scientific">Actinomadura gamaensis</name>
    <dbReference type="NCBI Taxonomy" id="1763541"/>
    <lineage>
        <taxon>Bacteria</taxon>
        <taxon>Bacillati</taxon>
        <taxon>Actinomycetota</taxon>
        <taxon>Actinomycetes</taxon>
        <taxon>Streptosporangiales</taxon>
        <taxon>Thermomonosporaceae</taxon>
        <taxon>Actinomadura</taxon>
    </lineage>
</organism>
<name>A0ABV9U487_9ACTN</name>
<sequence length="91" mass="9234">MAEPSGPTEPPDGPDPFGTRLYAIGEGVLGGLLLALLALALWYLAPVAPPTAAERWLVVTASVTVSGAVTGALRPRREPGDETGTSGTPPD</sequence>
<dbReference type="Proteomes" id="UP001595872">
    <property type="component" value="Unassembled WGS sequence"/>
</dbReference>
<accession>A0ABV9U487</accession>
<evidence type="ECO:0000256" key="1">
    <source>
        <dbReference type="SAM" id="MobiDB-lite"/>
    </source>
</evidence>
<gene>
    <name evidence="3" type="ORF">ACFPCY_23940</name>
</gene>
<evidence type="ECO:0000256" key="2">
    <source>
        <dbReference type="SAM" id="Phobius"/>
    </source>
</evidence>
<evidence type="ECO:0000313" key="4">
    <source>
        <dbReference type="Proteomes" id="UP001595872"/>
    </source>
</evidence>